<keyword evidence="1" id="KW-0812">Transmembrane</keyword>
<organism evidence="3 4">
    <name type="scientific">Dyadobacter linearis</name>
    <dbReference type="NCBI Taxonomy" id="2823330"/>
    <lineage>
        <taxon>Bacteria</taxon>
        <taxon>Pseudomonadati</taxon>
        <taxon>Bacteroidota</taxon>
        <taxon>Cytophagia</taxon>
        <taxon>Cytophagales</taxon>
        <taxon>Spirosomataceae</taxon>
        <taxon>Dyadobacter</taxon>
    </lineage>
</organism>
<dbReference type="InterPro" id="IPR050879">
    <property type="entry name" value="Acyltransferase_3"/>
</dbReference>
<sequence length="205" mass="23658">MPINTKEFRYDINALRALAVLGVVLFHYKVPYFQGGFSGVDIFFVISGYLMTRIIIRGLAKGNFSVIEFYSRRVKRILPGLLFLILCLTVINFFLYLPVDYSDFVKNAAASAVFYSNILYYKSDYFDASSENNMLLHTWSLSVEWQFYLILPLVLMLVNRFLKNDRRGYLAVFLIAAVLIFVGSLFATDYRPNASFYWCQRGAGK</sequence>
<dbReference type="Proteomes" id="UP000679725">
    <property type="component" value="Unassembled WGS sequence"/>
</dbReference>
<dbReference type="RefSeq" id="WP_215235275.1">
    <property type="nucleotide sequence ID" value="NZ_CAJRAU010000006.1"/>
</dbReference>
<feature type="transmembrane region" description="Helical" evidence="1">
    <location>
        <begin position="36"/>
        <end position="56"/>
    </location>
</feature>
<proteinExistence type="predicted"/>
<keyword evidence="1" id="KW-0472">Membrane</keyword>
<dbReference type="PANTHER" id="PTHR23028:SF53">
    <property type="entry name" value="ACYL_TRANSF_3 DOMAIN-CONTAINING PROTEIN"/>
    <property type="match status" value="1"/>
</dbReference>
<accession>A0ABM8UUJ5</accession>
<feature type="transmembrane region" description="Helical" evidence="1">
    <location>
        <begin position="169"/>
        <end position="188"/>
    </location>
</feature>
<dbReference type="PANTHER" id="PTHR23028">
    <property type="entry name" value="ACETYLTRANSFERASE"/>
    <property type="match status" value="1"/>
</dbReference>
<dbReference type="Pfam" id="PF01757">
    <property type="entry name" value="Acyl_transf_3"/>
    <property type="match status" value="1"/>
</dbReference>
<keyword evidence="4" id="KW-1185">Reference proteome</keyword>
<evidence type="ECO:0000313" key="3">
    <source>
        <dbReference type="EMBL" id="CAG5072036.1"/>
    </source>
</evidence>
<reference evidence="3 4" key="1">
    <citation type="submission" date="2021-04" db="EMBL/GenBank/DDBJ databases">
        <authorList>
            <person name="Rodrigo-Torres L."/>
            <person name="Arahal R. D."/>
            <person name="Lucena T."/>
        </authorList>
    </citation>
    <scope>NUCLEOTIDE SEQUENCE [LARGE SCALE GENOMIC DNA]</scope>
    <source>
        <strain evidence="3 4">CECT 9623</strain>
    </source>
</reference>
<gene>
    <name evidence="3" type="ORF">DYBT9623_03974</name>
</gene>
<evidence type="ECO:0000313" key="4">
    <source>
        <dbReference type="Proteomes" id="UP000679725"/>
    </source>
</evidence>
<dbReference type="EMBL" id="CAJRAU010000006">
    <property type="protein sequence ID" value="CAG5072036.1"/>
    <property type="molecule type" value="Genomic_DNA"/>
</dbReference>
<comment type="caution">
    <text evidence="3">The sequence shown here is derived from an EMBL/GenBank/DDBJ whole genome shotgun (WGS) entry which is preliminary data.</text>
</comment>
<evidence type="ECO:0000259" key="2">
    <source>
        <dbReference type="Pfam" id="PF01757"/>
    </source>
</evidence>
<feature type="transmembrane region" description="Helical" evidence="1">
    <location>
        <begin position="77"/>
        <end position="97"/>
    </location>
</feature>
<feature type="domain" description="Acyltransferase 3" evidence="2">
    <location>
        <begin position="10"/>
        <end position="189"/>
    </location>
</feature>
<dbReference type="InterPro" id="IPR002656">
    <property type="entry name" value="Acyl_transf_3_dom"/>
</dbReference>
<keyword evidence="1" id="KW-1133">Transmembrane helix</keyword>
<evidence type="ECO:0000256" key="1">
    <source>
        <dbReference type="SAM" id="Phobius"/>
    </source>
</evidence>
<name>A0ABM8UUJ5_9BACT</name>
<feature type="transmembrane region" description="Helical" evidence="1">
    <location>
        <begin position="12"/>
        <end position="30"/>
    </location>
</feature>
<feature type="transmembrane region" description="Helical" evidence="1">
    <location>
        <begin position="145"/>
        <end position="162"/>
    </location>
</feature>
<protein>
    <recommendedName>
        <fullName evidence="2">Acyltransferase 3 domain-containing protein</fullName>
    </recommendedName>
</protein>